<dbReference type="EMBL" id="JH636049">
    <property type="protein sequence ID" value="EID55580.1"/>
    <property type="molecule type" value="Genomic_DNA"/>
</dbReference>
<reference evidence="4 5" key="1">
    <citation type="submission" date="2012-01" db="EMBL/GenBank/DDBJ databases">
        <title>Improved High-Quality Draft sequence of Saccharomonospora xinjiangensis XJ-54.</title>
        <authorList>
            <consortium name="US DOE Joint Genome Institute"/>
            <person name="Lucas S."/>
            <person name="Han J."/>
            <person name="Lapidus A."/>
            <person name="Cheng J.-F."/>
            <person name="Goodwin L."/>
            <person name="Pitluck S."/>
            <person name="Peters L."/>
            <person name="Mikhailova N."/>
            <person name="Teshima H."/>
            <person name="Detter J.C."/>
            <person name="Han C."/>
            <person name="Tapia R."/>
            <person name="Land M."/>
            <person name="Hauser L."/>
            <person name="Kyrpides N."/>
            <person name="Ivanova N."/>
            <person name="Pagani I."/>
            <person name="Brambilla E.-M."/>
            <person name="Klenk H.-P."/>
            <person name="Woyke T."/>
        </authorList>
    </citation>
    <scope>NUCLEOTIDE SEQUENCE [LARGE SCALE GENOMIC DNA]</scope>
    <source>
        <strain evidence="4 5">XJ-54</strain>
    </source>
</reference>
<name>I0V627_9PSEU</name>
<feature type="region of interest" description="Disordered" evidence="1">
    <location>
        <begin position="70"/>
        <end position="103"/>
    </location>
</feature>
<keyword evidence="5" id="KW-1185">Reference proteome</keyword>
<dbReference type="PANTHER" id="PTHR35788:SF1">
    <property type="entry name" value="EXPORTED PROTEIN"/>
    <property type="match status" value="1"/>
</dbReference>
<evidence type="ECO:0000256" key="2">
    <source>
        <dbReference type="SAM" id="Phobius"/>
    </source>
</evidence>
<dbReference type="HOGENOM" id="CLU_011572_0_1_11"/>
<keyword evidence="2" id="KW-0472">Membrane</keyword>
<dbReference type="Pfam" id="PF12229">
    <property type="entry name" value="PG_binding_4"/>
    <property type="match status" value="1"/>
</dbReference>
<dbReference type="AlphaFoldDB" id="I0V627"/>
<organism evidence="4 5">
    <name type="scientific">Saccharomonospora xinjiangensis XJ-54</name>
    <dbReference type="NCBI Taxonomy" id="882086"/>
    <lineage>
        <taxon>Bacteria</taxon>
        <taxon>Bacillati</taxon>
        <taxon>Actinomycetota</taxon>
        <taxon>Actinomycetes</taxon>
        <taxon>Pseudonocardiales</taxon>
        <taxon>Pseudonocardiaceae</taxon>
        <taxon>Saccharomonospora</taxon>
    </lineage>
</organism>
<evidence type="ECO:0000313" key="4">
    <source>
        <dbReference type="EMBL" id="EID55580.1"/>
    </source>
</evidence>
<sequence length="662" mass="71822">MARRSRAPVSWPAEFWPDAGREGVALQQNRQWPESHSEETDILPRVDARQAQPDPNATEQIQHVPYEGPTQQFSAMGQSGDLGGGAPPHGAPGGEGQQAAGPQRWRKPGIIAAAVFGFLVLLYGLDLLITSGDIPRGVTVAGVDVGGMSDSEAEDVLREEIEPRLTQPVAYSAGEVSGELNPKESGLTLDWDATLEQAGDQPLNPFTRIASFFTTTELGVVTQTEPNQFDNAMKALRKNIDQKPVEGDVVFEGAQPKAVEPKQGQQLQLDQAREAILTHWASGERLSLPVTSTPVTVPMEQVEKAMREVAQPAMSGPVIVHGEGADGVLEPEEIAKGLSFEAKNGSLVPKIDQKKIVEGVKAELASTEKEGKDATIVFQGDKPTVEPSEDGNKIKWDETLRPLLDVLKKTEGRELTATYEKKPAEITTEEAENLGIKEVIGEWTTGGFAPDSGVNIRVVAEEVNGAIVQPGETFSLNEHTGPRTKAEGYVEAGIIKNGAPGKAVGGGISQFATTLYNAYYFAGMKDAGHQEHSYYISRYPKGREATVFQDTDGSSVIDLKFTNDSEHGVAIQTIWTPSDITVRLWGTKRYEVKSETGDETNHVQPSEQEGPKENCQPSNGAPGFTITDTRILKDIETGQEVRREERTVKYNPQPKIVCTKKD</sequence>
<dbReference type="InterPro" id="IPR007391">
    <property type="entry name" value="Vancomycin_resist_VanW"/>
</dbReference>
<evidence type="ECO:0000256" key="1">
    <source>
        <dbReference type="SAM" id="MobiDB-lite"/>
    </source>
</evidence>
<feature type="region of interest" description="Disordered" evidence="1">
    <location>
        <begin position="1"/>
        <end position="47"/>
    </location>
</feature>
<dbReference type="Pfam" id="PF04294">
    <property type="entry name" value="VanW"/>
    <property type="match status" value="1"/>
</dbReference>
<keyword evidence="2" id="KW-1133">Transmembrane helix</keyword>
<dbReference type="eggNOG" id="COG2720">
    <property type="taxonomic scope" value="Bacteria"/>
</dbReference>
<dbReference type="InterPro" id="IPR022029">
    <property type="entry name" value="YoaR-like_PG-bd"/>
</dbReference>
<dbReference type="InterPro" id="IPR052913">
    <property type="entry name" value="Glycopeptide_resist_protein"/>
</dbReference>
<proteinExistence type="predicted"/>
<feature type="domain" description="YoaR-like putative peptidoglycan binding" evidence="3">
    <location>
        <begin position="335"/>
        <end position="414"/>
    </location>
</feature>
<feature type="region of interest" description="Disordered" evidence="1">
    <location>
        <begin position="594"/>
        <end position="662"/>
    </location>
</feature>
<feature type="transmembrane region" description="Helical" evidence="2">
    <location>
        <begin position="110"/>
        <end position="129"/>
    </location>
</feature>
<dbReference type="PANTHER" id="PTHR35788">
    <property type="entry name" value="EXPORTED PROTEIN-RELATED"/>
    <property type="match status" value="1"/>
</dbReference>
<dbReference type="STRING" id="882086.SacxiDRAFT_3378"/>
<dbReference type="Proteomes" id="UP000004691">
    <property type="component" value="Unassembled WGS sequence"/>
</dbReference>
<protein>
    <submittedName>
        <fullName evidence="4">Putative vancomycin resistance protein</fullName>
    </submittedName>
</protein>
<keyword evidence="2" id="KW-0812">Transmembrane</keyword>
<feature type="compositionally biased region" description="Basic and acidic residues" evidence="1">
    <location>
        <begin position="630"/>
        <end position="648"/>
    </location>
</feature>
<evidence type="ECO:0000259" key="3">
    <source>
        <dbReference type="Pfam" id="PF12229"/>
    </source>
</evidence>
<evidence type="ECO:0000313" key="5">
    <source>
        <dbReference type="Proteomes" id="UP000004691"/>
    </source>
</evidence>
<feature type="compositionally biased region" description="Basic and acidic residues" evidence="1">
    <location>
        <begin position="33"/>
        <end position="47"/>
    </location>
</feature>
<gene>
    <name evidence="4" type="ORF">SacxiDRAFT_3378</name>
</gene>
<accession>I0V627</accession>
<feature type="compositionally biased region" description="Gly residues" evidence="1">
    <location>
        <begin position="80"/>
        <end position="96"/>
    </location>
</feature>